<dbReference type="STRING" id="1330534.L323_14455"/>
<feature type="domain" description="ParB-like N-terminal" evidence="1">
    <location>
        <begin position="27"/>
        <end position="121"/>
    </location>
</feature>
<proteinExistence type="predicted"/>
<reference evidence="2 3" key="1">
    <citation type="journal article" date="2013" name="Genome Announc.">
        <title>Draft Genome Sequence of the Cellulolytic Bacterium Clostridium papyrosolvens C7 (ATCC 700395).</title>
        <authorList>
            <person name="Zepeda V."/>
            <person name="Dassa B."/>
            <person name="Borovok I."/>
            <person name="Lamed R."/>
            <person name="Bayer E.A."/>
            <person name="Cate J.H."/>
        </authorList>
    </citation>
    <scope>NUCLEOTIDE SEQUENCE [LARGE SCALE GENOMIC DNA]</scope>
    <source>
        <strain evidence="2 3">C7</strain>
    </source>
</reference>
<sequence length="373" mass="42993">MKKKFSLNDILNDKSKEKKKRNDFTIEYIHISKLIPDGNNFYSVDDVAELKDSILLIGLQQPLIVRKIEETDTYTVSIGHRRLKALTQIVEEGNKEFELIPCKVETEIDEIKNELRLIFTNSTSRILSDYEKTHQAMRIKELLSALKQKGVKLPGRLRDIVADTMKISKTQVARMESINNNLSNEFKEEFKNNNVNFSTAYEISGLQEEQQEEALKDYKEKGSITIKEVKDIKKNKPSSETTQTIVKTTITEEVTQKEPEQLTPDRLLNVYVCSAYSGEDEDYQKAIEYCKYVVAQGHIPFSNIVMLHSVLDGDHYEKMLQMLQVGFEMIRIVDEVWIFEEDGEITQDMLHQKELAKQLGKKILQIGGICEDG</sequence>
<dbReference type="Pfam" id="PF24963">
    <property type="entry name" value="DUF7768"/>
    <property type="match status" value="1"/>
</dbReference>
<dbReference type="AlphaFoldDB" id="U4R0J0"/>
<dbReference type="PANTHER" id="PTHR33375">
    <property type="entry name" value="CHROMOSOME-PARTITIONING PROTEIN PARB-RELATED"/>
    <property type="match status" value="1"/>
</dbReference>
<dbReference type="PANTHER" id="PTHR33375:SF1">
    <property type="entry name" value="CHROMOSOME-PARTITIONING PROTEIN PARB-RELATED"/>
    <property type="match status" value="1"/>
</dbReference>
<dbReference type="OrthoDB" id="1700487at2"/>
<dbReference type="Gene3D" id="3.90.1530.10">
    <property type="entry name" value="Conserved hypothetical protein from pyrococcus furiosus pfu- 392566-001, ParB domain"/>
    <property type="match status" value="1"/>
</dbReference>
<evidence type="ECO:0000313" key="2">
    <source>
        <dbReference type="EMBL" id="EPR10176.1"/>
    </source>
</evidence>
<name>U4R0J0_9FIRM</name>
<dbReference type="EMBL" id="ATAY01000071">
    <property type="protein sequence ID" value="EPR10176.1"/>
    <property type="molecule type" value="Genomic_DNA"/>
</dbReference>
<dbReference type="Pfam" id="PF02195">
    <property type="entry name" value="ParB_N"/>
    <property type="match status" value="1"/>
</dbReference>
<dbReference type="RefSeq" id="WP_020816346.1">
    <property type="nucleotide sequence ID" value="NZ_ATAY01000071.1"/>
</dbReference>
<evidence type="ECO:0000259" key="1">
    <source>
        <dbReference type="SMART" id="SM00470"/>
    </source>
</evidence>
<dbReference type="InterPro" id="IPR003115">
    <property type="entry name" value="ParB_N"/>
</dbReference>
<dbReference type="Gene3D" id="3.40.50.10400">
    <property type="entry name" value="Hypothetical protein PA1492"/>
    <property type="match status" value="1"/>
</dbReference>
<dbReference type="PATRIC" id="fig|1330534.3.peg.2866"/>
<dbReference type="InterPro" id="IPR036086">
    <property type="entry name" value="ParB/Sulfiredoxin_sf"/>
</dbReference>
<dbReference type="GO" id="GO:0005694">
    <property type="term" value="C:chromosome"/>
    <property type="evidence" value="ECO:0007669"/>
    <property type="project" value="TreeGrafter"/>
</dbReference>
<dbReference type="InterPro" id="IPR050336">
    <property type="entry name" value="Chromosome_partition/occlusion"/>
</dbReference>
<gene>
    <name evidence="2" type="ORF">L323_14455</name>
</gene>
<dbReference type="SMART" id="SM00470">
    <property type="entry name" value="ParB"/>
    <property type="match status" value="1"/>
</dbReference>
<protein>
    <recommendedName>
        <fullName evidence="1">ParB-like N-terminal domain-containing protein</fullName>
    </recommendedName>
</protein>
<dbReference type="Proteomes" id="UP000016860">
    <property type="component" value="Unassembled WGS sequence"/>
</dbReference>
<dbReference type="Gene3D" id="1.10.10.2830">
    <property type="match status" value="1"/>
</dbReference>
<dbReference type="GO" id="GO:0007059">
    <property type="term" value="P:chromosome segregation"/>
    <property type="evidence" value="ECO:0007669"/>
    <property type="project" value="TreeGrafter"/>
</dbReference>
<evidence type="ECO:0000313" key="3">
    <source>
        <dbReference type="Proteomes" id="UP000016860"/>
    </source>
</evidence>
<accession>U4R0J0</accession>
<dbReference type="SUPFAM" id="SSF110849">
    <property type="entry name" value="ParB/Sulfiredoxin"/>
    <property type="match status" value="1"/>
</dbReference>
<dbReference type="InterPro" id="IPR056670">
    <property type="entry name" value="DUF7768"/>
</dbReference>
<organism evidence="2 3">
    <name type="scientific">Ruminiclostridium papyrosolvens C7</name>
    <dbReference type="NCBI Taxonomy" id="1330534"/>
    <lineage>
        <taxon>Bacteria</taxon>
        <taxon>Bacillati</taxon>
        <taxon>Bacillota</taxon>
        <taxon>Clostridia</taxon>
        <taxon>Eubacteriales</taxon>
        <taxon>Oscillospiraceae</taxon>
        <taxon>Ruminiclostridium</taxon>
    </lineage>
</organism>
<comment type="caution">
    <text evidence="2">The sequence shown here is derived from an EMBL/GenBank/DDBJ whole genome shotgun (WGS) entry which is preliminary data.</text>
</comment>